<sequence>MATPRDFETEGVTTFQSPPTTLYRYVLLLKDEKLSIWIEDKSSKKQWCKIDMVKGDFVASANLIIDASALDYIKCFQGSGSSDD</sequence>
<accession>A0ABD3F6N6</accession>
<keyword evidence="2" id="KW-1185">Reference proteome</keyword>
<dbReference type="EMBL" id="JBIMZQ010000037">
    <property type="protein sequence ID" value="KAL3661120.1"/>
    <property type="molecule type" value="Genomic_DNA"/>
</dbReference>
<evidence type="ECO:0000313" key="1">
    <source>
        <dbReference type="EMBL" id="KAL3661120.1"/>
    </source>
</evidence>
<evidence type="ECO:0000313" key="2">
    <source>
        <dbReference type="Proteomes" id="UP001632037"/>
    </source>
</evidence>
<name>A0ABD3F6N6_9STRA</name>
<protein>
    <submittedName>
        <fullName evidence="1">Uncharacterized protein</fullName>
    </submittedName>
</protein>
<comment type="caution">
    <text evidence="1">The sequence shown here is derived from an EMBL/GenBank/DDBJ whole genome shotgun (WGS) entry which is preliminary data.</text>
</comment>
<dbReference type="Proteomes" id="UP001632037">
    <property type="component" value="Unassembled WGS sequence"/>
</dbReference>
<proteinExistence type="predicted"/>
<organism evidence="1 2">
    <name type="scientific">Phytophthora oleae</name>
    <dbReference type="NCBI Taxonomy" id="2107226"/>
    <lineage>
        <taxon>Eukaryota</taxon>
        <taxon>Sar</taxon>
        <taxon>Stramenopiles</taxon>
        <taxon>Oomycota</taxon>
        <taxon>Peronosporomycetes</taxon>
        <taxon>Peronosporales</taxon>
        <taxon>Peronosporaceae</taxon>
        <taxon>Phytophthora</taxon>
    </lineage>
</organism>
<dbReference type="AlphaFoldDB" id="A0ABD3F6N6"/>
<reference evidence="1 2" key="1">
    <citation type="submission" date="2024-09" db="EMBL/GenBank/DDBJ databases">
        <title>Genome sequencing and assembly of Phytophthora oleae, isolate VK10A, causative agent of rot of olive drupes.</title>
        <authorList>
            <person name="Conti Taguali S."/>
            <person name="Riolo M."/>
            <person name="La Spada F."/>
            <person name="Cacciola S.O."/>
            <person name="Dionisio G."/>
        </authorList>
    </citation>
    <scope>NUCLEOTIDE SEQUENCE [LARGE SCALE GENOMIC DNA]</scope>
    <source>
        <strain evidence="1 2">VK10A</strain>
    </source>
</reference>
<gene>
    <name evidence="1" type="ORF">V7S43_013729</name>
</gene>